<reference evidence="8 9" key="1">
    <citation type="submission" date="2016-08" db="EMBL/GenBank/DDBJ databases">
        <title>Genomes of anaerobic fungi encode conserved fungal cellulosomes for biomass hydrolysis.</title>
        <authorList>
            <consortium name="DOE Joint Genome Institute"/>
            <person name="Haitjema C.H."/>
            <person name="Gilmore S.P."/>
            <person name="Henske J.K."/>
            <person name="Solomon K.V."/>
            <person name="De Groot R."/>
            <person name="Kuo A."/>
            <person name="Mondo S.J."/>
            <person name="Salamov A.A."/>
            <person name="Labutti K."/>
            <person name="Zhao Z."/>
            <person name="Chiniquy J."/>
            <person name="Barry K."/>
            <person name="Brewer H.M."/>
            <person name="Purvine S.O."/>
            <person name="Wright A.T."/>
            <person name="Boxma B."/>
            <person name="Van Alen T."/>
            <person name="Hackstein J.H."/>
            <person name="Baker S.E."/>
            <person name="Grigoriev I.V."/>
            <person name="O'Malley M.A."/>
        </authorList>
    </citation>
    <scope>NUCLEOTIDE SEQUENCE [LARGE SCALE GENOMIC DNA]</scope>
    <source>
        <strain evidence="9">finn</strain>
    </source>
</reference>
<dbReference type="InterPro" id="IPR047134">
    <property type="entry name" value="RNF4"/>
</dbReference>
<proteinExistence type="predicted"/>
<dbReference type="Gene3D" id="2.60.210.10">
    <property type="entry name" value="Apoptosis, Tumor Necrosis Factor Receptor Associated Protein 2, Chain A"/>
    <property type="match status" value="2"/>
</dbReference>
<keyword evidence="5" id="KW-0175">Coiled coil</keyword>
<dbReference type="GO" id="GO:0008270">
    <property type="term" value="F:zinc ion binding"/>
    <property type="evidence" value="ECO:0007669"/>
    <property type="project" value="UniProtKB-KW"/>
</dbReference>
<feature type="coiled-coil region" evidence="5">
    <location>
        <begin position="384"/>
        <end position="616"/>
    </location>
</feature>
<evidence type="ECO:0000313" key="8">
    <source>
        <dbReference type="EMBL" id="ORX42195.1"/>
    </source>
</evidence>
<dbReference type="InterPro" id="IPR029071">
    <property type="entry name" value="Ubiquitin-like_domsf"/>
</dbReference>
<evidence type="ECO:0000259" key="6">
    <source>
        <dbReference type="PROSITE" id="PS50053"/>
    </source>
</evidence>
<keyword evidence="9" id="KW-1185">Reference proteome</keyword>
<dbReference type="Gene3D" id="3.10.20.90">
    <property type="entry name" value="Phosphatidylinositol 3-kinase Catalytic Subunit, Chain A, domain 1"/>
    <property type="match status" value="1"/>
</dbReference>
<dbReference type="PROSITE" id="PS50089">
    <property type="entry name" value="ZF_RING_2"/>
    <property type="match status" value="1"/>
</dbReference>
<dbReference type="SMART" id="SM00213">
    <property type="entry name" value="UBQ"/>
    <property type="match status" value="1"/>
</dbReference>
<accession>A0A1Y1UVZ1</accession>
<evidence type="ECO:0008006" key="10">
    <source>
        <dbReference type="Google" id="ProtNLM"/>
    </source>
</evidence>
<dbReference type="CDD" id="cd17039">
    <property type="entry name" value="Ubl_ubiquitin_like"/>
    <property type="match status" value="1"/>
</dbReference>
<dbReference type="SUPFAM" id="SSF54236">
    <property type="entry name" value="Ubiquitin-like"/>
    <property type="match status" value="1"/>
</dbReference>
<dbReference type="SUPFAM" id="SSF49599">
    <property type="entry name" value="TRAF domain-like"/>
    <property type="match status" value="1"/>
</dbReference>
<dbReference type="InterPro" id="IPR000626">
    <property type="entry name" value="Ubiquitin-like_dom"/>
</dbReference>
<dbReference type="PROSITE" id="PS00518">
    <property type="entry name" value="ZF_RING_1"/>
    <property type="match status" value="1"/>
</dbReference>
<evidence type="ECO:0000313" key="9">
    <source>
        <dbReference type="Proteomes" id="UP000193719"/>
    </source>
</evidence>
<dbReference type="PANTHER" id="PTHR23041:SF78">
    <property type="entry name" value="E3 UBIQUITIN-PROTEIN LIGASE RNF4"/>
    <property type="match status" value="1"/>
</dbReference>
<dbReference type="Pfam" id="PF00240">
    <property type="entry name" value="ubiquitin"/>
    <property type="match status" value="1"/>
</dbReference>
<name>A0A1Y1UVZ1_9FUNG</name>
<dbReference type="SMART" id="SM00184">
    <property type="entry name" value="RING"/>
    <property type="match status" value="1"/>
</dbReference>
<organism evidence="8 9">
    <name type="scientific">Piromyces finnis</name>
    <dbReference type="NCBI Taxonomy" id="1754191"/>
    <lineage>
        <taxon>Eukaryota</taxon>
        <taxon>Fungi</taxon>
        <taxon>Fungi incertae sedis</taxon>
        <taxon>Chytridiomycota</taxon>
        <taxon>Chytridiomycota incertae sedis</taxon>
        <taxon>Neocallimastigomycetes</taxon>
        <taxon>Neocallimastigales</taxon>
        <taxon>Neocallimastigaceae</taxon>
        <taxon>Piromyces</taxon>
    </lineage>
</organism>
<evidence type="ECO:0000259" key="7">
    <source>
        <dbReference type="PROSITE" id="PS50089"/>
    </source>
</evidence>
<dbReference type="PANTHER" id="PTHR23041">
    <property type="entry name" value="RING FINGER DOMAIN-CONTAINING"/>
    <property type="match status" value="1"/>
</dbReference>
<dbReference type="EMBL" id="MCFH01000069">
    <property type="protein sequence ID" value="ORX42195.1"/>
    <property type="molecule type" value="Genomic_DNA"/>
</dbReference>
<dbReference type="AlphaFoldDB" id="A0A1Y1UVZ1"/>
<dbReference type="InterPro" id="IPR001841">
    <property type="entry name" value="Znf_RING"/>
</dbReference>
<dbReference type="SUPFAM" id="SSF57850">
    <property type="entry name" value="RING/U-box"/>
    <property type="match status" value="1"/>
</dbReference>
<dbReference type="OrthoDB" id="6105938at2759"/>
<reference evidence="8 9" key="2">
    <citation type="submission" date="2016-08" db="EMBL/GenBank/DDBJ databases">
        <title>Pervasive Adenine N6-methylation of Active Genes in Fungi.</title>
        <authorList>
            <consortium name="DOE Joint Genome Institute"/>
            <person name="Mondo S.J."/>
            <person name="Dannebaum R.O."/>
            <person name="Kuo R.C."/>
            <person name="Labutti K."/>
            <person name="Haridas S."/>
            <person name="Kuo A."/>
            <person name="Salamov A."/>
            <person name="Ahrendt S.R."/>
            <person name="Lipzen A."/>
            <person name="Sullivan W."/>
            <person name="Andreopoulos W.B."/>
            <person name="Clum A."/>
            <person name="Lindquist E."/>
            <person name="Daum C."/>
            <person name="Ramamoorthy G.K."/>
            <person name="Gryganskyi A."/>
            <person name="Culley D."/>
            <person name="Magnuson J.K."/>
            <person name="James T.Y."/>
            <person name="O'Malley M.A."/>
            <person name="Stajich J.E."/>
            <person name="Spatafora J.W."/>
            <person name="Visel A."/>
            <person name="Grigoriev I.V."/>
        </authorList>
    </citation>
    <scope>NUCLEOTIDE SEQUENCE [LARGE SCALE GENOMIC DNA]</scope>
    <source>
        <strain evidence="9">finn</strain>
    </source>
</reference>
<dbReference type="Proteomes" id="UP000193719">
    <property type="component" value="Unassembled WGS sequence"/>
</dbReference>
<evidence type="ECO:0000256" key="4">
    <source>
        <dbReference type="PROSITE-ProRule" id="PRU00175"/>
    </source>
</evidence>
<protein>
    <recommendedName>
        <fullName evidence="10">Ubiquitin-like domain-containing protein</fullName>
    </recommendedName>
</protein>
<keyword evidence="2 4" id="KW-0863">Zinc-finger</keyword>
<dbReference type="InterPro" id="IPR008974">
    <property type="entry name" value="TRAF-like"/>
</dbReference>
<feature type="coiled-coil region" evidence="5">
    <location>
        <begin position="69"/>
        <end position="103"/>
    </location>
</feature>
<evidence type="ECO:0000256" key="5">
    <source>
        <dbReference type="SAM" id="Coils"/>
    </source>
</evidence>
<keyword evidence="1" id="KW-0479">Metal-binding</keyword>
<dbReference type="Pfam" id="PF13639">
    <property type="entry name" value="zf-RING_2"/>
    <property type="match status" value="1"/>
</dbReference>
<dbReference type="InterPro" id="IPR017907">
    <property type="entry name" value="Znf_RING_CS"/>
</dbReference>
<gene>
    <name evidence="8" type="ORF">BCR36DRAFT_337797</name>
</gene>
<feature type="domain" description="Ubiquitin-like" evidence="6">
    <location>
        <begin position="1"/>
        <end position="70"/>
    </location>
</feature>
<dbReference type="STRING" id="1754191.A0A1Y1UVZ1"/>
<keyword evidence="3" id="KW-0862">Zinc</keyword>
<comment type="caution">
    <text evidence="8">The sequence shown here is derived from an EMBL/GenBank/DDBJ whole genome shotgun (WGS) entry which is preliminary data.</text>
</comment>
<sequence length="840" mass="100894">MNIIIKNIYDGDFILNANEEDTIEQLKLRIKGEKCILPENQILIYNYKHLDNEKPLSYYSIKNYSVICLVNIENEKEKDNEHILKLKNTIENDNETINNMKLDLKDQGYYEFEFNFEENKDIFSSEFKIGSYKWKVQLLYYSSIEKLYIYLRNINNEEFMIKSNILIRNKDNLDQYVLLQPFSYYYYNTENEKDYKKDISKKDFKSLIQPLLGKNNKLIMGIYIYIYIDSKANYINKLKSLIPQNENNCVLENEGYYEWTIDNINEVDKYGIESPKFILNNEEWLIMFYKDWNGYVKIQLQKWNFFNMPSNRNLYFNCVFSLQSENSNSCYVAKALPLIQCVNKNNGCIEFDKFIKTQDLSLLKTEKIILNLYLCFYNKQPSSKENFIKIKENQNSKIKESEEQKKIEKERMEKWENEAEKEIIKNEKDALKKEREIIYQKESELRAEKEIIYQKENELRAEKENICQKKNELKVENEIICQKKNELKVENEIICQKKNELKAENEIICKKKNELKVEKENIWIKENEIKDECEKLVKEKLQLIKEKTLLECEKKDIRNIKLELEKIKKDFNSQKINMNNERNELINELKAKEFYIKECEDQISQLNNKNTELKTEQYKNEIYKLVKSKGTEVKNYKNDYFEWDIDYCHNFQNIFSSEIITSGYKWKIKLYNDQDEYLSLKFYSVPYFSLAEEMDFNFASCVISIRNMNDFSCFIAKAPDLLQHMKIGNNSVKLKKLFKKEDLLKINPKFNNNYIIENNVFVLGIYIHLYEYKEVEQKNEVISIECPICLEKASKDTKLSVTICGHVFCKTCINEFLKFRKSCPICRKNIKINNIFDIFF</sequence>
<evidence type="ECO:0000256" key="2">
    <source>
        <dbReference type="ARBA" id="ARBA00022771"/>
    </source>
</evidence>
<feature type="domain" description="RING-type" evidence="7">
    <location>
        <begin position="786"/>
        <end position="827"/>
    </location>
</feature>
<dbReference type="PROSITE" id="PS50053">
    <property type="entry name" value="UBIQUITIN_2"/>
    <property type="match status" value="1"/>
</dbReference>
<dbReference type="InterPro" id="IPR013083">
    <property type="entry name" value="Znf_RING/FYVE/PHD"/>
</dbReference>
<evidence type="ECO:0000256" key="1">
    <source>
        <dbReference type="ARBA" id="ARBA00022723"/>
    </source>
</evidence>
<dbReference type="Gene3D" id="3.30.40.10">
    <property type="entry name" value="Zinc/RING finger domain, C3HC4 (zinc finger)"/>
    <property type="match status" value="1"/>
</dbReference>
<evidence type="ECO:0000256" key="3">
    <source>
        <dbReference type="ARBA" id="ARBA00022833"/>
    </source>
</evidence>